<keyword evidence="3" id="KW-1185">Reference proteome</keyword>
<protein>
    <recommendedName>
        <fullName evidence="1">Ubiquitin-like domain-containing protein</fullName>
    </recommendedName>
</protein>
<dbReference type="InterPro" id="IPR054464">
    <property type="entry name" value="ULD_fung"/>
</dbReference>
<evidence type="ECO:0000313" key="3">
    <source>
        <dbReference type="Proteomes" id="UP000724874"/>
    </source>
</evidence>
<dbReference type="OrthoDB" id="2672490at2759"/>
<dbReference type="Proteomes" id="UP000724874">
    <property type="component" value="Unassembled WGS sequence"/>
</dbReference>
<dbReference type="AlphaFoldDB" id="A0A9P5NG13"/>
<proteinExistence type="predicted"/>
<sequence length="288" mass="33475">MRPLKISKNAQVMQDLIQCSKDIEYYLQEFSVLGVVYVDNEVSDFKVQLQKFMGSLTQFSTVPGGVVKVIDPTGMEYIIPLDFCHSYEQFDKVLLALFEGEAQRMKLLRYFVERGMIDFHFSKGTEDISRDLKKNSWDYVYSGITIQMGFILQGCMGPSGRFKCPRCRSCVLDVGEDLSVNCPYCEVHFQICLANEFYPYNYNRIAGGYNPIFRRIDYDFTSEGSIEERDLAIIRYFRFVMVTKEVIIQWTGVDPDPKPVSLFTSFDHCGQIIVHYSFMTVMMTWTFR</sequence>
<name>A0A9P5NG13_GYMJU</name>
<gene>
    <name evidence="2" type="ORF">CPB84DRAFT_1790775</name>
</gene>
<accession>A0A9P5NG13</accession>
<reference evidence="2" key="1">
    <citation type="submission" date="2020-11" db="EMBL/GenBank/DDBJ databases">
        <authorList>
            <consortium name="DOE Joint Genome Institute"/>
            <person name="Ahrendt S."/>
            <person name="Riley R."/>
            <person name="Andreopoulos W."/>
            <person name="LaButti K."/>
            <person name="Pangilinan J."/>
            <person name="Ruiz-duenas F.J."/>
            <person name="Barrasa J.M."/>
            <person name="Sanchez-Garcia M."/>
            <person name="Camarero S."/>
            <person name="Miyauchi S."/>
            <person name="Serrano A."/>
            <person name="Linde D."/>
            <person name="Babiker R."/>
            <person name="Drula E."/>
            <person name="Ayuso-Fernandez I."/>
            <person name="Pacheco R."/>
            <person name="Padilla G."/>
            <person name="Ferreira P."/>
            <person name="Barriuso J."/>
            <person name="Kellner H."/>
            <person name="Castanera R."/>
            <person name="Alfaro M."/>
            <person name="Ramirez L."/>
            <person name="Pisabarro A.G."/>
            <person name="Kuo A."/>
            <person name="Tritt A."/>
            <person name="Lipzen A."/>
            <person name="He G."/>
            <person name="Yan M."/>
            <person name="Ng V."/>
            <person name="Cullen D."/>
            <person name="Martin F."/>
            <person name="Rosso M.-N."/>
            <person name="Henrissat B."/>
            <person name="Hibbett D."/>
            <person name="Martinez A.T."/>
            <person name="Grigoriev I.V."/>
        </authorList>
    </citation>
    <scope>NUCLEOTIDE SEQUENCE</scope>
    <source>
        <strain evidence="2">AH 44721</strain>
    </source>
</reference>
<evidence type="ECO:0000313" key="2">
    <source>
        <dbReference type="EMBL" id="KAF8882620.1"/>
    </source>
</evidence>
<comment type="caution">
    <text evidence="2">The sequence shown here is derived from an EMBL/GenBank/DDBJ whole genome shotgun (WGS) entry which is preliminary data.</text>
</comment>
<dbReference type="Pfam" id="PF22893">
    <property type="entry name" value="ULD_2"/>
    <property type="match status" value="1"/>
</dbReference>
<evidence type="ECO:0000259" key="1">
    <source>
        <dbReference type="Pfam" id="PF22893"/>
    </source>
</evidence>
<organism evidence="2 3">
    <name type="scientific">Gymnopilus junonius</name>
    <name type="common">Spectacular rustgill mushroom</name>
    <name type="synonym">Gymnopilus spectabilis subsp. junonius</name>
    <dbReference type="NCBI Taxonomy" id="109634"/>
    <lineage>
        <taxon>Eukaryota</taxon>
        <taxon>Fungi</taxon>
        <taxon>Dikarya</taxon>
        <taxon>Basidiomycota</taxon>
        <taxon>Agaricomycotina</taxon>
        <taxon>Agaricomycetes</taxon>
        <taxon>Agaricomycetidae</taxon>
        <taxon>Agaricales</taxon>
        <taxon>Agaricineae</taxon>
        <taxon>Hymenogastraceae</taxon>
        <taxon>Gymnopilus</taxon>
    </lineage>
</organism>
<dbReference type="EMBL" id="JADNYJ010000121">
    <property type="protein sequence ID" value="KAF8882620.1"/>
    <property type="molecule type" value="Genomic_DNA"/>
</dbReference>
<feature type="domain" description="Ubiquitin-like" evidence="1">
    <location>
        <begin position="66"/>
        <end position="152"/>
    </location>
</feature>